<evidence type="ECO:0000256" key="3">
    <source>
        <dbReference type="ARBA" id="ARBA00023163"/>
    </source>
</evidence>
<protein>
    <recommendedName>
        <fullName evidence="4">HTH araC/xylS-type domain-containing protein</fullName>
    </recommendedName>
</protein>
<dbReference type="InterPro" id="IPR050204">
    <property type="entry name" value="AraC_XylS_family_regulators"/>
</dbReference>
<dbReference type="Gene3D" id="1.10.10.60">
    <property type="entry name" value="Homeodomain-like"/>
    <property type="match status" value="1"/>
</dbReference>
<keyword evidence="6" id="KW-1185">Reference proteome</keyword>
<dbReference type="PANTHER" id="PTHR46796:SF15">
    <property type="entry name" value="BLL1074 PROTEIN"/>
    <property type="match status" value="1"/>
</dbReference>
<gene>
    <name evidence="5" type="ORF">GCM10011492_34250</name>
</gene>
<dbReference type="SMART" id="SM00342">
    <property type="entry name" value="HTH_ARAC"/>
    <property type="match status" value="1"/>
</dbReference>
<dbReference type="PROSITE" id="PS01124">
    <property type="entry name" value="HTH_ARAC_FAMILY_2"/>
    <property type="match status" value="1"/>
</dbReference>
<evidence type="ECO:0000256" key="1">
    <source>
        <dbReference type="ARBA" id="ARBA00023015"/>
    </source>
</evidence>
<sequence>MASTSVGGHDSAAVTGAPDPRLRSIVAGGYCGWTLQPDRMAEFVLPAHTSVQFVLKVEDSALRPPEFVHGATDRPTTIESGCAPRYLQADLTPLGAYRVFGIPMHHVAGRLVNLGEVLGPEGRRLGSTVRDATTWRARFDAVDRFLLGRVDAAPSVSGDVAYAWHELTASGGSVPIRTICRDIGWSHKHLITRFRQEVGITPKRAARLIRFERALGRIAGGVQPDWARLAAECGYADQAHLIRDFGEFAGTTPASLVRRSGR</sequence>
<keyword evidence="1" id="KW-0805">Transcription regulation</keyword>
<reference evidence="5" key="1">
    <citation type="journal article" date="2014" name="Int. J. Syst. Evol. Microbiol.">
        <title>Complete genome sequence of Corynebacterium casei LMG S-19264T (=DSM 44701T), isolated from a smear-ripened cheese.</title>
        <authorList>
            <consortium name="US DOE Joint Genome Institute (JGI-PGF)"/>
            <person name="Walter F."/>
            <person name="Albersmeier A."/>
            <person name="Kalinowski J."/>
            <person name="Ruckert C."/>
        </authorList>
    </citation>
    <scope>NUCLEOTIDE SEQUENCE</scope>
    <source>
        <strain evidence="5">CGMCC 1.15085</strain>
    </source>
</reference>
<dbReference type="Pfam" id="PF12833">
    <property type="entry name" value="HTH_18"/>
    <property type="match status" value="1"/>
</dbReference>
<dbReference type="InterPro" id="IPR018060">
    <property type="entry name" value="HTH_AraC"/>
</dbReference>
<evidence type="ECO:0000256" key="2">
    <source>
        <dbReference type="ARBA" id="ARBA00023125"/>
    </source>
</evidence>
<dbReference type="EMBL" id="BMHI01000005">
    <property type="protein sequence ID" value="GGB40588.1"/>
    <property type="molecule type" value="Genomic_DNA"/>
</dbReference>
<evidence type="ECO:0000313" key="5">
    <source>
        <dbReference type="EMBL" id="GGB40588.1"/>
    </source>
</evidence>
<accession>A0A916TDA3</accession>
<dbReference type="RefSeq" id="WP_188838238.1">
    <property type="nucleotide sequence ID" value="NZ_BMHI01000005.1"/>
</dbReference>
<feature type="domain" description="HTH araC/xylS-type" evidence="4">
    <location>
        <begin position="159"/>
        <end position="259"/>
    </location>
</feature>
<evidence type="ECO:0000259" key="4">
    <source>
        <dbReference type="PROSITE" id="PS01124"/>
    </source>
</evidence>
<reference evidence="5" key="2">
    <citation type="submission" date="2020-09" db="EMBL/GenBank/DDBJ databases">
        <authorList>
            <person name="Sun Q."/>
            <person name="Zhou Y."/>
        </authorList>
    </citation>
    <scope>NUCLEOTIDE SEQUENCE</scope>
    <source>
        <strain evidence="5">CGMCC 1.15085</strain>
    </source>
</reference>
<dbReference type="PANTHER" id="PTHR46796">
    <property type="entry name" value="HTH-TYPE TRANSCRIPTIONAL ACTIVATOR RHAS-RELATED"/>
    <property type="match status" value="1"/>
</dbReference>
<keyword evidence="2" id="KW-0238">DNA-binding</keyword>
<comment type="caution">
    <text evidence="5">The sequence shown here is derived from an EMBL/GenBank/DDBJ whole genome shotgun (WGS) entry which is preliminary data.</text>
</comment>
<keyword evidence="3" id="KW-0804">Transcription</keyword>
<evidence type="ECO:0000313" key="6">
    <source>
        <dbReference type="Proteomes" id="UP000636793"/>
    </source>
</evidence>
<dbReference type="AlphaFoldDB" id="A0A916TDA3"/>
<dbReference type="Proteomes" id="UP000636793">
    <property type="component" value="Unassembled WGS sequence"/>
</dbReference>
<organism evidence="5 6">
    <name type="scientific">Flexivirga endophytica</name>
    <dbReference type="NCBI Taxonomy" id="1849103"/>
    <lineage>
        <taxon>Bacteria</taxon>
        <taxon>Bacillati</taxon>
        <taxon>Actinomycetota</taxon>
        <taxon>Actinomycetes</taxon>
        <taxon>Micrococcales</taxon>
        <taxon>Dermacoccaceae</taxon>
        <taxon>Flexivirga</taxon>
    </lineage>
</organism>
<dbReference type="GO" id="GO:0003700">
    <property type="term" value="F:DNA-binding transcription factor activity"/>
    <property type="evidence" value="ECO:0007669"/>
    <property type="project" value="InterPro"/>
</dbReference>
<name>A0A916TDA3_9MICO</name>
<proteinExistence type="predicted"/>
<dbReference type="GO" id="GO:0043565">
    <property type="term" value="F:sequence-specific DNA binding"/>
    <property type="evidence" value="ECO:0007669"/>
    <property type="project" value="InterPro"/>
</dbReference>